<dbReference type="RefSeq" id="XP_024946778.1">
    <property type="nucleotide sequence ID" value="XM_025091010.1"/>
</dbReference>
<dbReference type="PROSITE" id="PS50157">
    <property type="entry name" value="ZINC_FINGER_C2H2_2"/>
    <property type="match status" value="2"/>
</dbReference>
<dbReference type="GO" id="GO:0006357">
    <property type="term" value="P:regulation of transcription by RNA polymerase II"/>
    <property type="evidence" value="ECO:0007669"/>
    <property type="project" value="TreeGrafter"/>
</dbReference>
<dbReference type="Proteomes" id="UP000694920">
    <property type="component" value="Unplaced"/>
</dbReference>
<dbReference type="RefSeq" id="XP_015607580.1">
    <property type="nucleotide sequence ID" value="XM_015752094.2"/>
</dbReference>
<evidence type="ECO:0000256" key="2">
    <source>
        <dbReference type="ARBA" id="ARBA00022723"/>
    </source>
</evidence>
<sequence>MTSLGSVWLSTGTVNMPKARLIARSVTNVRPLSMTLNLECMEEPLSEVQNMTRVKMKSDHDRVAAALEELVKDHGGKLICQSGTVNGYQYTFKLNRSGNSTPTTGKSNQQSLLSVGHGKTQPIQLNMLNIANSNQGNIQLVMSPRMGGILGSAAQQQAQTSTSTPVTSAVTHSQPENYKYTRSGRRTKVLQVQQPDIIDDPTPTTRARPKSSPATHVVTPTTTSPQGVMNLRIKTVNKQQQQQQQTNQQPVTRPTEHTSIGGIAVGNKNAASEQIEESKKNQPDGREVTFNKMNGGRTFPSLVVVARPNLRSKDIAPQIAQKERTELDMKVKSVLMFSATKFAEWLIQQGLVRSEQYCSQHSTNYQKTKLKLGMYSDSGTFPYSGGYVWISSCCPDRFVSVFSGSIFQGAPHIPTVLLKLIYHWACQTNVQNVVSWVKVSNIYVKNFYTNLRSICTAAVWDKSRMMGGKNSMIQVGVISLGTTSQDGNLRQVKVEVLGILDPERLELRLRACDPVHDGDRSFKRRFNNILHPLKDWVHKESKILTDFTVDKGTLQEMGFNHVTQSAFSDQNPRNMMSNYHIMEYLRKIVPRMFQNTLSLLSRQMIQQFLDELVWREMFGPTAARAFDNIIRHIAEQTRMDIGDCLLDRLSKIAANPFHDWSYSTINPLPLTPMVSIPKDSTSTNKDTLPQGIRSLEVSHSKPGPKRGRKRIITTASASPEPEAKRVATDSKGIKDRERENKNDIMQPQEFHYATMEGDKNLLLDEKKTTVSFKCFLCSTTLKSNTDVIQHIVSHVPPQVPHRTESSVCRYCCAAFSTKHQVDTHVSETHSNFGQTNGDMVVCAICEQKFGNSTLLVNHLSNTHHSLEMPYRCESCGYRTSSHKDVIDHYYQVHDKGEGLQCPYCLKVMQFIVEGGECLTSVHAFLLHMQRHLVRREEGRGNKCPKCCLWFNQKSSLKSHQREMHQPVTGPKVIPYSSKNNIIISKQKNHNKHNEIESPVADLPVDEHVKKWNTGPIRINAPSDLPCQECEEDIDQQEHFPGEQKCQQCRYVTCCWRAFKEHQQQIHNERPMTSLVTLPPLLNILLENKMQCPCGFATNDGNHLATHLIKCKRVSAYPYQESEPSGMLNSLGLVAKGSSDKVEVEETQDMETKQSNIQFSCVPSVFTEEKDPIECKKNLVENNSSESKDPDNKMPADENKTSDISSEDNSTVTLNNDEGFTSTSKAESTS</sequence>
<feature type="domain" description="C2H2-type" evidence="9">
    <location>
        <begin position="941"/>
        <end position="964"/>
    </location>
</feature>
<dbReference type="GeneID" id="107273670"/>
<dbReference type="PANTHER" id="PTHR24404:SF114">
    <property type="entry name" value="KLUMPFUSS, ISOFORM B-RELATED"/>
    <property type="match status" value="1"/>
</dbReference>
<dbReference type="Gene3D" id="3.30.160.60">
    <property type="entry name" value="Classic Zinc Finger"/>
    <property type="match status" value="1"/>
</dbReference>
<proteinExistence type="predicted"/>
<evidence type="ECO:0000313" key="11">
    <source>
        <dbReference type="RefSeq" id="XP_015607580.1"/>
    </source>
</evidence>
<dbReference type="AlphaFoldDB" id="A0AAJ7CD29"/>
<dbReference type="PANTHER" id="PTHR24404">
    <property type="entry name" value="ZINC FINGER PROTEIN"/>
    <property type="match status" value="1"/>
</dbReference>
<evidence type="ECO:0000256" key="7">
    <source>
        <dbReference type="PROSITE-ProRule" id="PRU00042"/>
    </source>
</evidence>
<evidence type="ECO:0000256" key="4">
    <source>
        <dbReference type="ARBA" id="ARBA00022771"/>
    </source>
</evidence>
<dbReference type="SMART" id="SM00355">
    <property type="entry name" value="ZnF_C2H2"/>
    <property type="match status" value="7"/>
</dbReference>
<feature type="compositionally biased region" description="Basic and acidic residues" evidence="8">
    <location>
        <begin position="1185"/>
        <end position="1200"/>
    </location>
</feature>
<keyword evidence="6" id="KW-0539">Nucleus</keyword>
<feature type="region of interest" description="Disordered" evidence="8">
    <location>
        <begin position="238"/>
        <end position="293"/>
    </location>
</feature>
<evidence type="ECO:0000256" key="8">
    <source>
        <dbReference type="SAM" id="MobiDB-lite"/>
    </source>
</evidence>
<evidence type="ECO:0000313" key="12">
    <source>
        <dbReference type="RefSeq" id="XP_024946777.1"/>
    </source>
</evidence>
<keyword evidence="2" id="KW-0479">Metal-binding</keyword>
<dbReference type="KEGG" id="ccin:107273670"/>
<reference evidence="11 12" key="1">
    <citation type="submission" date="2025-04" db="UniProtKB">
        <authorList>
            <consortium name="RefSeq"/>
        </authorList>
    </citation>
    <scope>IDENTIFICATION</scope>
</reference>
<dbReference type="GO" id="GO:0003700">
    <property type="term" value="F:DNA-binding transcription factor activity"/>
    <property type="evidence" value="ECO:0007669"/>
    <property type="project" value="TreeGrafter"/>
</dbReference>
<feature type="region of interest" description="Disordered" evidence="8">
    <location>
        <begin position="695"/>
        <end position="742"/>
    </location>
</feature>
<protein>
    <submittedName>
        <fullName evidence="11 12">Uncharacterized protein LOC107273670 isoform X1</fullName>
    </submittedName>
</protein>
<evidence type="ECO:0000256" key="3">
    <source>
        <dbReference type="ARBA" id="ARBA00022737"/>
    </source>
</evidence>
<dbReference type="GO" id="GO:0005634">
    <property type="term" value="C:nucleus"/>
    <property type="evidence" value="ECO:0007669"/>
    <property type="project" value="UniProtKB-SubCell"/>
</dbReference>
<keyword evidence="3" id="KW-0677">Repeat</keyword>
<feature type="compositionally biased region" description="Basic residues" evidence="8">
    <location>
        <begin position="702"/>
        <end position="711"/>
    </location>
</feature>
<feature type="compositionally biased region" description="Basic and acidic residues" evidence="8">
    <location>
        <begin position="721"/>
        <end position="742"/>
    </location>
</feature>
<evidence type="ECO:0000313" key="13">
    <source>
        <dbReference type="RefSeq" id="XP_024946778.1"/>
    </source>
</evidence>
<evidence type="ECO:0000256" key="1">
    <source>
        <dbReference type="ARBA" id="ARBA00004123"/>
    </source>
</evidence>
<keyword evidence="10" id="KW-1185">Reference proteome</keyword>
<evidence type="ECO:0000256" key="6">
    <source>
        <dbReference type="ARBA" id="ARBA00023242"/>
    </source>
</evidence>
<dbReference type="RefSeq" id="XP_024946777.1">
    <property type="nucleotide sequence ID" value="XM_025091009.1"/>
</dbReference>
<dbReference type="Pfam" id="PF25429">
    <property type="entry name" value="zf-POGZ"/>
    <property type="match status" value="1"/>
</dbReference>
<feature type="domain" description="C2H2-type" evidence="9">
    <location>
        <begin position="840"/>
        <end position="869"/>
    </location>
</feature>
<feature type="compositionally biased region" description="Polar residues" evidence="8">
    <location>
        <begin position="212"/>
        <end position="225"/>
    </location>
</feature>
<evidence type="ECO:0000256" key="5">
    <source>
        <dbReference type="ARBA" id="ARBA00022833"/>
    </source>
</evidence>
<dbReference type="PROSITE" id="PS00028">
    <property type="entry name" value="ZINC_FINGER_C2H2_1"/>
    <property type="match status" value="4"/>
</dbReference>
<comment type="subcellular location">
    <subcellularLocation>
        <location evidence="1">Nucleus</location>
    </subcellularLocation>
</comment>
<evidence type="ECO:0000313" key="10">
    <source>
        <dbReference type="Proteomes" id="UP000694920"/>
    </source>
</evidence>
<feature type="region of interest" description="Disordered" evidence="8">
    <location>
        <begin position="197"/>
        <end position="225"/>
    </location>
</feature>
<keyword evidence="5" id="KW-0862">Zinc</keyword>
<accession>A0AAJ7CD29</accession>
<dbReference type="GO" id="GO:0000978">
    <property type="term" value="F:RNA polymerase II cis-regulatory region sequence-specific DNA binding"/>
    <property type="evidence" value="ECO:0007669"/>
    <property type="project" value="TreeGrafter"/>
</dbReference>
<keyword evidence="4 7" id="KW-0863">Zinc-finger</keyword>
<feature type="compositionally biased region" description="Basic and acidic residues" evidence="8">
    <location>
        <begin position="276"/>
        <end position="289"/>
    </location>
</feature>
<name>A0AAJ7CD29_CEPCN</name>
<organism evidence="10 11">
    <name type="scientific">Cephus cinctus</name>
    <name type="common">Wheat stem sawfly</name>
    <dbReference type="NCBI Taxonomy" id="211228"/>
    <lineage>
        <taxon>Eukaryota</taxon>
        <taxon>Metazoa</taxon>
        <taxon>Ecdysozoa</taxon>
        <taxon>Arthropoda</taxon>
        <taxon>Hexapoda</taxon>
        <taxon>Insecta</taxon>
        <taxon>Pterygota</taxon>
        <taxon>Neoptera</taxon>
        <taxon>Endopterygota</taxon>
        <taxon>Hymenoptera</taxon>
        <taxon>Cephoidea</taxon>
        <taxon>Cephidae</taxon>
        <taxon>Cephus</taxon>
    </lineage>
</organism>
<dbReference type="InterPro" id="IPR050589">
    <property type="entry name" value="Ikaros_C2H2-ZF"/>
</dbReference>
<feature type="region of interest" description="Disordered" evidence="8">
    <location>
        <begin position="1176"/>
        <end position="1229"/>
    </location>
</feature>
<dbReference type="InterPro" id="IPR013087">
    <property type="entry name" value="Znf_C2H2_type"/>
</dbReference>
<dbReference type="InterPro" id="IPR057618">
    <property type="entry name" value="Znf_POGZ/Z280C-D-like"/>
</dbReference>
<feature type="compositionally biased region" description="Low complexity" evidence="8">
    <location>
        <begin position="239"/>
        <end position="249"/>
    </location>
</feature>
<feature type="compositionally biased region" description="Polar residues" evidence="8">
    <location>
        <begin position="1201"/>
        <end position="1229"/>
    </location>
</feature>
<evidence type="ECO:0000259" key="9">
    <source>
        <dbReference type="PROSITE" id="PS50157"/>
    </source>
</evidence>
<dbReference type="GO" id="GO:0008270">
    <property type="term" value="F:zinc ion binding"/>
    <property type="evidence" value="ECO:0007669"/>
    <property type="project" value="UniProtKB-KW"/>
</dbReference>
<dbReference type="CTD" id="36685"/>
<gene>
    <name evidence="11 12 13" type="primary">LOC107273670</name>
</gene>